<dbReference type="AlphaFoldDB" id="A0A8X6K8G8"/>
<dbReference type="Proteomes" id="UP000887116">
    <property type="component" value="Unassembled WGS sequence"/>
</dbReference>
<dbReference type="EMBL" id="BMAO01030153">
    <property type="protein sequence ID" value="GFQ66096.1"/>
    <property type="molecule type" value="Genomic_DNA"/>
</dbReference>
<proteinExistence type="predicted"/>
<organism evidence="2 3">
    <name type="scientific">Trichonephila clavata</name>
    <name type="common">Joro spider</name>
    <name type="synonym">Nephila clavata</name>
    <dbReference type="NCBI Taxonomy" id="2740835"/>
    <lineage>
        <taxon>Eukaryota</taxon>
        <taxon>Metazoa</taxon>
        <taxon>Ecdysozoa</taxon>
        <taxon>Arthropoda</taxon>
        <taxon>Chelicerata</taxon>
        <taxon>Arachnida</taxon>
        <taxon>Araneae</taxon>
        <taxon>Araneomorphae</taxon>
        <taxon>Entelegynae</taxon>
        <taxon>Araneoidea</taxon>
        <taxon>Nephilidae</taxon>
        <taxon>Trichonephila</taxon>
    </lineage>
</organism>
<reference evidence="2" key="1">
    <citation type="submission" date="2020-07" db="EMBL/GenBank/DDBJ databases">
        <title>Multicomponent nature underlies the extraordinary mechanical properties of spider dragline silk.</title>
        <authorList>
            <person name="Kono N."/>
            <person name="Nakamura H."/>
            <person name="Mori M."/>
            <person name="Yoshida Y."/>
            <person name="Ohtoshi R."/>
            <person name="Malay A.D."/>
            <person name="Moran D.A.P."/>
            <person name="Tomita M."/>
            <person name="Numata K."/>
            <person name="Arakawa K."/>
        </authorList>
    </citation>
    <scope>NUCLEOTIDE SEQUENCE</scope>
</reference>
<protein>
    <submittedName>
        <fullName evidence="2">Uncharacterized protein</fullName>
    </submittedName>
</protein>
<keyword evidence="3" id="KW-1185">Reference proteome</keyword>
<evidence type="ECO:0000313" key="2">
    <source>
        <dbReference type="EMBL" id="GFQ66096.1"/>
    </source>
</evidence>
<evidence type="ECO:0000313" key="3">
    <source>
        <dbReference type="Proteomes" id="UP000887116"/>
    </source>
</evidence>
<name>A0A8X6K8G8_TRICU</name>
<sequence>MSQIEILPVSSKKLRQETGKDIELGPLTKTLREDKDLQGMEAQCSIEDGYIIYFQIFFQRNFRRLFSYSPDISAADVRENNPNIQHAETAEDISKGLDKELGSSSLPDVPSTGVAFPDVSSSSTEVTDLETRSPREKGHFLGVSRESGDLPRDLFFKKGGDVVY</sequence>
<accession>A0A8X6K8G8</accession>
<comment type="caution">
    <text evidence="2">The sequence shown here is derived from an EMBL/GenBank/DDBJ whole genome shotgun (WGS) entry which is preliminary data.</text>
</comment>
<feature type="region of interest" description="Disordered" evidence="1">
    <location>
        <begin position="98"/>
        <end position="144"/>
    </location>
</feature>
<dbReference type="OrthoDB" id="111931at2759"/>
<feature type="compositionally biased region" description="Basic and acidic residues" evidence="1">
    <location>
        <begin position="129"/>
        <end position="139"/>
    </location>
</feature>
<evidence type="ECO:0000256" key="1">
    <source>
        <dbReference type="SAM" id="MobiDB-lite"/>
    </source>
</evidence>
<gene>
    <name evidence="2" type="ORF">TNCT_242361</name>
</gene>